<proteinExistence type="predicted"/>
<dbReference type="AlphaFoldDB" id="A0A4D7C5J2"/>
<evidence type="ECO:0000313" key="1">
    <source>
        <dbReference type="EMBL" id="QCI80391.1"/>
    </source>
</evidence>
<organism evidence="1 2">
    <name type="scientific">Hankyongella ginsenosidimutans</name>
    <dbReference type="NCBI Taxonomy" id="1763828"/>
    <lineage>
        <taxon>Bacteria</taxon>
        <taxon>Pseudomonadati</taxon>
        <taxon>Pseudomonadota</taxon>
        <taxon>Alphaproteobacteria</taxon>
        <taxon>Sphingomonadales</taxon>
        <taxon>Sphingomonadaceae</taxon>
        <taxon>Hankyongella</taxon>
    </lineage>
</organism>
<gene>
    <name evidence="1" type="ORF">E6W36_15345</name>
</gene>
<evidence type="ECO:0000313" key="2">
    <source>
        <dbReference type="Proteomes" id="UP000298714"/>
    </source>
</evidence>
<accession>A0A4D7C5J2</accession>
<dbReference type="EMBL" id="CP039704">
    <property type="protein sequence ID" value="QCI80391.1"/>
    <property type="molecule type" value="Genomic_DNA"/>
</dbReference>
<protein>
    <submittedName>
        <fullName evidence="1">Uncharacterized protein</fullName>
    </submittedName>
</protein>
<keyword evidence="2" id="KW-1185">Reference proteome</keyword>
<reference evidence="2" key="1">
    <citation type="submission" date="2019-04" db="EMBL/GenBank/DDBJ databases">
        <title>Complete genome sequence of Sphingomonas sp. W1-2-3.</title>
        <authorList>
            <person name="Im W.T."/>
        </authorList>
    </citation>
    <scope>NUCLEOTIDE SEQUENCE [LARGE SCALE GENOMIC DNA]</scope>
    <source>
        <strain evidence="2">W1-2-3</strain>
    </source>
</reference>
<dbReference type="Proteomes" id="UP000298714">
    <property type="component" value="Chromosome"/>
</dbReference>
<sequence>MSSNRLMPKGGLRVFPRRISKLKQARHVLAWPFEEIPSLPRLCPQTSGERWRTRVFAVSIPVKHGDAEAFAAWLTWVQRRDCLFALDDAAAGRWLVRAASPITIVAGPDGSTQVRMDLECVEAGPTP</sequence>
<name>A0A4D7C5J2_9SPHN</name>
<dbReference type="KEGG" id="hgn:E6W36_15345"/>